<comment type="caution">
    <text evidence="1">The sequence shown here is derived from an EMBL/GenBank/DDBJ whole genome shotgun (WGS) entry which is preliminary data.</text>
</comment>
<dbReference type="Proteomes" id="UP000050902">
    <property type="component" value="Unassembled WGS sequence"/>
</dbReference>
<sequence length="160" mass="15803">MLAVALAACGGSSDELNPDDAALLGEAAPADAGVVAPVSAAAPPVAAQVVEQVVLSKDAVLVGSALNTDGAVSAAKPEYAVGDTVYASVPVGGHAPGKEVAIYWFSEKGASIKNERKPILAGANFVSFSLSKADGMEAGGYTVQADIGDAPVGMADFTVK</sequence>
<keyword evidence="2" id="KW-1185">Reference proteome</keyword>
<reference evidence="1 2" key="1">
    <citation type="submission" date="2015-05" db="EMBL/GenBank/DDBJ databases">
        <title>Genome sequencing and analysis of members of genus Stenotrophomonas.</title>
        <authorList>
            <person name="Patil P.P."/>
            <person name="Midha S."/>
            <person name="Patil P.B."/>
        </authorList>
    </citation>
    <scope>NUCLEOTIDE SEQUENCE [LARGE SCALE GENOMIC DNA]</scope>
    <source>
        <strain evidence="1 2">DSM 12575</strain>
    </source>
</reference>
<evidence type="ECO:0000313" key="2">
    <source>
        <dbReference type="Proteomes" id="UP000050902"/>
    </source>
</evidence>
<proteinExistence type="predicted"/>
<protein>
    <recommendedName>
        <fullName evidence="3">DUF1425 domain-containing protein</fullName>
    </recommendedName>
</protein>
<name>A0ABR5NGP1_9GAMM</name>
<gene>
    <name evidence="1" type="ORF">ABB22_14935</name>
</gene>
<accession>A0ABR5NGP1</accession>
<evidence type="ECO:0008006" key="3">
    <source>
        <dbReference type="Google" id="ProtNLM"/>
    </source>
</evidence>
<dbReference type="EMBL" id="LDJG01000026">
    <property type="protein sequence ID" value="KRG55002.1"/>
    <property type="molecule type" value="Genomic_DNA"/>
</dbReference>
<evidence type="ECO:0000313" key="1">
    <source>
        <dbReference type="EMBL" id="KRG55002.1"/>
    </source>
</evidence>
<organism evidence="1 2">
    <name type="scientific">Stenotrophomonas nitritireducens</name>
    <dbReference type="NCBI Taxonomy" id="83617"/>
    <lineage>
        <taxon>Bacteria</taxon>
        <taxon>Pseudomonadati</taxon>
        <taxon>Pseudomonadota</taxon>
        <taxon>Gammaproteobacteria</taxon>
        <taxon>Lysobacterales</taxon>
        <taxon>Lysobacteraceae</taxon>
        <taxon>Stenotrophomonas</taxon>
    </lineage>
</organism>